<evidence type="ECO:0000256" key="2">
    <source>
        <dbReference type="SAM" id="MobiDB-lite"/>
    </source>
</evidence>
<reference evidence="3" key="1">
    <citation type="journal article" date="2018" name="PLoS Negl. Trop. Dis.">
        <title>Sialome diversity of ticks revealed by RNAseq of single tick salivary glands.</title>
        <authorList>
            <person name="Perner J."/>
            <person name="Kropackova S."/>
            <person name="Kopacek P."/>
            <person name="Ribeiro J.M."/>
        </authorList>
    </citation>
    <scope>NUCLEOTIDE SEQUENCE</scope>
    <source>
        <strain evidence="3">Siblings of single egg batch collected in Ceske Budejovice</strain>
        <tissue evidence="3">Salivary glands</tissue>
    </source>
</reference>
<sequence length="388" mass="42810">DYKYAVVEFIEDNDEVTVAPVPLSWFDKETNYCVWPSNMSGVDILSRVRAGQPPDPGWPSFKGTILRECKTFKKAKKRTTIAETLSCVESTDAGEPDDEEPASTSRGTRRPPSGAEMSIVLPTPLPSRLGGARAPVQEPKKKKPRRQHPESLTSEHGPLETGGTGESTGVPKDTATPFEAQLLKVVLDLRIQNEQLQQQMREMQVSVGQVLRHVVSLKHQEEQPRFGEQATPQEMARPEPPELFLMPICDMEEFRAAEARLKNSADRTLLEEQLLSVGDGKTLQKVVREMVGRLLSKQVQERFSLLGYRGKSRFKDTAMCKVVIGAIKSRTEGCSLDAVEKRLSRFLSGASDREGGRANRVKKTSSVPPTVSDDEGTASAGQPAAIIE</sequence>
<feature type="non-terminal residue" evidence="3">
    <location>
        <position position="1"/>
    </location>
</feature>
<evidence type="ECO:0000256" key="1">
    <source>
        <dbReference type="SAM" id="Coils"/>
    </source>
</evidence>
<keyword evidence="1" id="KW-0175">Coiled coil</keyword>
<dbReference type="EMBL" id="GEGO01005460">
    <property type="protein sequence ID" value="JAR89944.1"/>
    <property type="molecule type" value="Transcribed_RNA"/>
</dbReference>
<organism evidence="3">
    <name type="scientific">Ixodes ricinus</name>
    <name type="common">Common tick</name>
    <name type="synonym">Acarus ricinus</name>
    <dbReference type="NCBI Taxonomy" id="34613"/>
    <lineage>
        <taxon>Eukaryota</taxon>
        <taxon>Metazoa</taxon>
        <taxon>Ecdysozoa</taxon>
        <taxon>Arthropoda</taxon>
        <taxon>Chelicerata</taxon>
        <taxon>Arachnida</taxon>
        <taxon>Acari</taxon>
        <taxon>Parasitiformes</taxon>
        <taxon>Ixodida</taxon>
        <taxon>Ixodoidea</taxon>
        <taxon>Ixodidae</taxon>
        <taxon>Ixodinae</taxon>
        <taxon>Ixodes</taxon>
    </lineage>
</organism>
<feature type="region of interest" description="Disordered" evidence="2">
    <location>
        <begin position="87"/>
        <end position="174"/>
    </location>
</feature>
<dbReference type="AlphaFoldDB" id="A0A147BGT8"/>
<proteinExistence type="predicted"/>
<name>A0A147BGT8_IXORI</name>
<evidence type="ECO:0000313" key="3">
    <source>
        <dbReference type="EMBL" id="JAR89944.1"/>
    </source>
</evidence>
<dbReference type="PANTHER" id="PTHR34153:SF2">
    <property type="entry name" value="SI:CH211-262H13.3-RELATED"/>
    <property type="match status" value="1"/>
</dbReference>
<protein>
    <submittedName>
        <fullName evidence="3">Uncharacterized protein</fullName>
    </submittedName>
</protein>
<feature type="coiled-coil region" evidence="1">
    <location>
        <begin position="179"/>
        <end position="206"/>
    </location>
</feature>
<dbReference type="PANTHER" id="PTHR34153">
    <property type="entry name" value="SI:CH211-262H13.3-RELATED-RELATED"/>
    <property type="match status" value="1"/>
</dbReference>
<feature type="compositionally biased region" description="Acidic residues" evidence="2">
    <location>
        <begin position="92"/>
        <end position="101"/>
    </location>
</feature>
<accession>A0A147BGT8</accession>
<feature type="region of interest" description="Disordered" evidence="2">
    <location>
        <begin position="350"/>
        <end position="388"/>
    </location>
</feature>